<dbReference type="PANTHER" id="PTHR10606:SF39">
    <property type="entry name" value="6-PHOSPHOFRUCTO-2-KINASE_FRUCTOSE-2,6-BISPHOSPHATASE YLR345W-RELATED"/>
    <property type="match status" value="1"/>
</dbReference>
<dbReference type="Gene3D" id="3.40.50.1240">
    <property type="entry name" value="Phosphoglycerate mutase-like"/>
    <property type="match status" value="1"/>
</dbReference>
<keyword evidence="1" id="KW-0547">Nucleotide-binding</keyword>
<dbReference type="SUPFAM" id="SSF53254">
    <property type="entry name" value="Phosphoglycerate mutase-like"/>
    <property type="match status" value="1"/>
</dbReference>
<dbReference type="GO" id="GO:0004331">
    <property type="term" value="F:fructose-2,6-bisphosphate 2-phosphatase activity"/>
    <property type="evidence" value="ECO:0007669"/>
    <property type="project" value="TreeGrafter"/>
</dbReference>
<dbReference type="InterPro" id="IPR013079">
    <property type="entry name" value="6Phosfructo_kin"/>
</dbReference>
<dbReference type="CDD" id="cd07067">
    <property type="entry name" value="HP_PGM_like"/>
    <property type="match status" value="1"/>
</dbReference>
<feature type="region of interest" description="Disordered" evidence="3">
    <location>
        <begin position="497"/>
        <end position="568"/>
    </location>
</feature>
<feature type="compositionally biased region" description="Basic and acidic residues" evidence="3">
    <location>
        <begin position="559"/>
        <end position="568"/>
    </location>
</feature>
<dbReference type="InterPro" id="IPR003094">
    <property type="entry name" value="6Pfruct_kin"/>
</dbReference>
<evidence type="ECO:0000256" key="1">
    <source>
        <dbReference type="ARBA" id="ARBA00022741"/>
    </source>
</evidence>
<feature type="region of interest" description="Disordered" evidence="3">
    <location>
        <begin position="13"/>
        <end position="48"/>
    </location>
</feature>
<dbReference type="EMBL" id="JAKJXP020000073">
    <property type="protein sequence ID" value="KAK7749390.1"/>
    <property type="molecule type" value="Genomic_DNA"/>
</dbReference>
<dbReference type="GO" id="GO:0006003">
    <property type="term" value="P:fructose 2,6-bisphosphate metabolic process"/>
    <property type="evidence" value="ECO:0007669"/>
    <property type="project" value="InterPro"/>
</dbReference>
<dbReference type="PRINTS" id="PR00991">
    <property type="entry name" value="6PFRUCTKNASE"/>
</dbReference>
<protein>
    <recommendedName>
        <fullName evidence="4">6-phosphofructo-2-kinase domain-containing protein</fullName>
    </recommendedName>
</protein>
<dbReference type="SMART" id="SM00855">
    <property type="entry name" value="PGAM"/>
    <property type="match status" value="1"/>
</dbReference>
<keyword evidence="2" id="KW-0067">ATP-binding</keyword>
<evidence type="ECO:0000313" key="6">
    <source>
        <dbReference type="Proteomes" id="UP001320420"/>
    </source>
</evidence>
<dbReference type="SUPFAM" id="SSF52540">
    <property type="entry name" value="P-loop containing nucleoside triphosphate hydrolases"/>
    <property type="match status" value="1"/>
</dbReference>
<reference evidence="5 6" key="1">
    <citation type="submission" date="2024-02" db="EMBL/GenBank/DDBJ databases">
        <title>De novo assembly and annotation of 12 fungi associated with fruit tree decline syndrome in Ontario, Canada.</title>
        <authorList>
            <person name="Sulman M."/>
            <person name="Ellouze W."/>
            <person name="Ilyukhin E."/>
        </authorList>
    </citation>
    <scope>NUCLEOTIDE SEQUENCE [LARGE SCALE GENOMIC DNA]</scope>
    <source>
        <strain evidence="5 6">M11/M66-122</strain>
    </source>
</reference>
<feature type="domain" description="6-phosphofructo-2-kinase" evidence="4">
    <location>
        <begin position="78"/>
        <end position="288"/>
    </location>
</feature>
<dbReference type="GO" id="GO:0006000">
    <property type="term" value="P:fructose metabolic process"/>
    <property type="evidence" value="ECO:0007669"/>
    <property type="project" value="InterPro"/>
</dbReference>
<dbReference type="InterPro" id="IPR013078">
    <property type="entry name" value="His_Pase_superF_clade-1"/>
</dbReference>
<dbReference type="GO" id="GO:0003873">
    <property type="term" value="F:6-phosphofructo-2-kinase activity"/>
    <property type="evidence" value="ECO:0007669"/>
    <property type="project" value="InterPro"/>
</dbReference>
<evidence type="ECO:0000256" key="2">
    <source>
        <dbReference type="ARBA" id="ARBA00022840"/>
    </source>
</evidence>
<proteinExistence type="predicted"/>
<evidence type="ECO:0000259" key="4">
    <source>
        <dbReference type="Pfam" id="PF01591"/>
    </source>
</evidence>
<dbReference type="InterPro" id="IPR027417">
    <property type="entry name" value="P-loop_NTPase"/>
</dbReference>
<name>A0AAN9YPA0_9PEZI</name>
<organism evidence="5 6">
    <name type="scientific">Diatrype stigma</name>
    <dbReference type="NCBI Taxonomy" id="117547"/>
    <lineage>
        <taxon>Eukaryota</taxon>
        <taxon>Fungi</taxon>
        <taxon>Dikarya</taxon>
        <taxon>Ascomycota</taxon>
        <taxon>Pezizomycotina</taxon>
        <taxon>Sordariomycetes</taxon>
        <taxon>Xylariomycetidae</taxon>
        <taxon>Xylariales</taxon>
        <taxon>Diatrypaceae</taxon>
        <taxon>Diatrype</taxon>
    </lineage>
</organism>
<sequence>MISAMIRQLDMGDLPPYDGDKADTGGVGHDGSTDADNPSTAEIAANSPRYRRKSSTFIDGIHDVPEDANMAPAQLYSTMSGRLFHSGRIAIVMVGLPARGKTLGVKTRIFHLGDYRRATVGGGGEVPEDYFYPNASPSSVVLRQKILKKCREDIYAWLNHENGQVAIYDAVNPTASGRLALAKEFAKHDVQTLFLESYVDDEKLLRENARNVKIGSPDQKFAGMDPDEAAKLYLKRIEQRIPVFETMYEKELNYIKMINAGEKLFYNNISFNYLSHRIVFYLTNTHIKSRATYFVRAGTATEEESYKADAPLSKEGWSYAKLMADTLTKHREEERASVIAQGAPDLPLRPLTIWCSTRLRTLQTADAFSDYGYKVRQRTQMSQINPGVCEKLPERAIRRLYPEEVEKHELDPYHHRYPRAESYHDLAVRLEPIILELEREQNDLLIIAHESVLRVLYAYLMHVGTMEIPKLKFPRNEIIEIIPAAYQNEAKRIHIPGLDPRMVPGSPEDIRIPVPGGGGSASGSPTPAFPGGGLSAPANEPPPPEKKPPQKVPNPAADAVKDKLGDED</sequence>
<evidence type="ECO:0000256" key="3">
    <source>
        <dbReference type="SAM" id="MobiDB-lite"/>
    </source>
</evidence>
<dbReference type="PANTHER" id="PTHR10606">
    <property type="entry name" value="6-PHOSPHOFRUCTO-2-KINASE/FRUCTOSE-2,6-BISPHOSPHATASE"/>
    <property type="match status" value="1"/>
</dbReference>
<keyword evidence="6" id="KW-1185">Reference proteome</keyword>
<dbReference type="InterPro" id="IPR029033">
    <property type="entry name" value="His_PPase_superfam"/>
</dbReference>
<dbReference type="Pfam" id="PF01591">
    <property type="entry name" value="6PF2K"/>
    <property type="match status" value="1"/>
</dbReference>
<dbReference type="GO" id="GO:0005524">
    <property type="term" value="F:ATP binding"/>
    <property type="evidence" value="ECO:0007669"/>
    <property type="project" value="UniProtKB-KW"/>
</dbReference>
<dbReference type="AlphaFoldDB" id="A0AAN9YPA0"/>
<gene>
    <name evidence="5" type="ORF">SLS62_008134</name>
</gene>
<accession>A0AAN9YPA0</accession>
<dbReference type="Pfam" id="PF00300">
    <property type="entry name" value="His_Phos_1"/>
    <property type="match status" value="1"/>
</dbReference>
<dbReference type="FunFam" id="3.40.50.1240:FF:000031">
    <property type="entry name" value="6-phosphofructo-2-kinase/fructose-2, 6-bisphosphatase"/>
    <property type="match status" value="1"/>
</dbReference>
<comment type="caution">
    <text evidence="5">The sequence shown here is derived from an EMBL/GenBank/DDBJ whole genome shotgun (WGS) entry which is preliminary data.</text>
</comment>
<dbReference type="GO" id="GO:0005829">
    <property type="term" value="C:cytosol"/>
    <property type="evidence" value="ECO:0007669"/>
    <property type="project" value="TreeGrafter"/>
</dbReference>
<dbReference type="Gene3D" id="3.40.50.300">
    <property type="entry name" value="P-loop containing nucleotide triphosphate hydrolases"/>
    <property type="match status" value="1"/>
</dbReference>
<dbReference type="Proteomes" id="UP001320420">
    <property type="component" value="Unassembled WGS sequence"/>
</dbReference>
<evidence type="ECO:0000313" key="5">
    <source>
        <dbReference type="EMBL" id="KAK7749390.1"/>
    </source>
</evidence>